<keyword evidence="3" id="KW-1185">Reference proteome</keyword>
<evidence type="ECO:0000313" key="3">
    <source>
        <dbReference type="Proteomes" id="UP000799423"/>
    </source>
</evidence>
<sequence>MDGGRGWTKRCDSTHLTTSSKRRTPIGLLRQSPRSSRTVLPMSATAGHDRELRLRRSGQLGGNNDSIPVSQGRDDAMHKR</sequence>
<evidence type="ECO:0000256" key="1">
    <source>
        <dbReference type="SAM" id="MobiDB-lite"/>
    </source>
</evidence>
<name>A0A6A7BF14_9PLEO</name>
<organism evidence="2 3">
    <name type="scientific">Plenodomus tracheiphilus IPT5</name>
    <dbReference type="NCBI Taxonomy" id="1408161"/>
    <lineage>
        <taxon>Eukaryota</taxon>
        <taxon>Fungi</taxon>
        <taxon>Dikarya</taxon>
        <taxon>Ascomycota</taxon>
        <taxon>Pezizomycotina</taxon>
        <taxon>Dothideomycetes</taxon>
        <taxon>Pleosporomycetidae</taxon>
        <taxon>Pleosporales</taxon>
        <taxon>Pleosporineae</taxon>
        <taxon>Leptosphaeriaceae</taxon>
        <taxon>Plenodomus</taxon>
    </lineage>
</organism>
<reference evidence="2" key="1">
    <citation type="submission" date="2020-01" db="EMBL/GenBank/DDBJ databases">
        <authorList>
            <consortium name="DOE Joint Genome Institute"/>
            <person name="Haridas S."/>
            <person name="Albert R."/>
            <person name="Binder M."/>
            <person name="Bloem J."/>
            <person name="Labutti K."/>
            <person name="Salamov A."/>
            <person name="Andreopoulos B."/>
            <person name="Baker S.E."/>
            <person name="Barry K."/>
            <person name="Bills G."/>
            <person name="Bluhm B.H."/>
            <person name="Cannon C."/>
            <person name="Castanera R."/>
            <person name="Culley D.E."/>
            <person name="Daum C."/>
            <person name="Ezra D."/>
            <person name="Gonzalez J.B."/>
            <person name="Henrissat B."/>
            <person name="Kuo A."/>
            <person name="Liang C."/>
            <person name="Lipzen A."/>
            <person name="Lutzoni F."/>
            <person name="Magnuson J."/>
            <person name="Mondo S."/>
            <person name="Nolan M."/>
            <person name="Ohm R."/>
            <person name="Pangilinan J."/>
            <person name="Park H.-J."/>
            <person name="Ramirez L."/>
            <person name="Alfaro M."/>
            <person name="Sun H."/>
            <person name="Tritt A."/>
            <person name="Yoshinaga Y."/>
            <person name="Zwiers L.-H."/>
            <person name="Turgeon B.G."/>
            <person name="Goodwin S.B."/>
            <person name="Spatafora J.W."/>
            <person name="Crous P.W."/>
            <person name="Grigoriev I.V."/>
        </authorList>
    </citation>
    <scope>NUCLEOTIDE SEQUENCE</scope>
    <source>
        <strain evidence="2">IPT5</strain>
    </source>
</reference>
<dbReference type="EMBL" id="MU006293">
    <property type="protein sequence ID" value="KAF2854086.1"/>
    <property type="molecule type" value="Genomic_DNA"/>
</dbReference>
<dbReference type="AlphaFoldDB" id="A0A6A7BF14"/>
<accession>A0A6A7BF14</accession>
<evidence type="ECO:0000313" key="2">
    <source>
        <dbReference type="EMBL" id="KAF2854086.1"/>
    </source>
</evidence>
<proteinExistence type="predicted"/>
<dbReference type="OrthoDB" id="10613186at2759"/>
<gene>
    <name evidence="2" type="ORF">T440DRAFT_544235</name>
</gene>
<dbReference type="Proteomes" id="UP000799423">
    <property type="component" value="Unassembled WGS sequence"/>
</dbReference>
<protein>
    <submittedName>
        <fullName evidence="2">Uncharacterized protein</fullName>
    </submittedName>
</protein>
<feature type="region of interest" description="Disordered" evidence="1">
    <location>
        <begin position="1"/>
        <end position="80"/>
    </location>
</feature>